<protein>
    <submittedName>
        <fullName evidence="2">Uncharacterized protein</fullName>
    </submittedName>
</protein>
<feature type="region of interest" description="Disordered" evidence="1">
    <location>
        <begin position="1"/>
        <end position="114"/>
    </location>
</feature>
<feature type="compositionally biased region" description="Basic and acidic residues" evidence="1">
    <location>
        <begin position="1"/>
        <end position="17"/>
    </location>
</feature>
<proteinExistence type="predicted"/>
<comment type="caution">
    <text evidence="2">The sequence shown here is derived from an EMBL/GenBank/DDBJ whole genome shotgun (WGS) entry which is preliminary data.</text>
</comment>
<reference evidence="2" key="1">
    <citation type="submission" date="2020-03" db="EMBL/GenBank/DDBJ databases">
        <authorList>
            <person name="Weist P."/>
        </authorList>
    </citation>
    <scope>NUCLEOTIDE SEQUENCE</scope>
</reference>
<dbReference type="Proteomes" id="UP001153269">
    <property type="component" value="Unassembled WGS sequence"/>
</dbReference>
<name>A0A9N7YCH2_PLEPL</name>
<evidence type="ECO:0000313" key="3">
    <source>
        <dbReference type="Proteomes" id="UP001153269"/>
    </source>
</evidence>
<accession>A0A9N7YCH2</accession>
<evidence type="ECO:0000313" key="2">
    <source>
        <dbReference type="EMBL" id="CAB1421172.1"/>
    </source>
</evidence>
<dbReference type="AlphaFoldDB" id="A0A9N7YCH2"/>
<gene>
    <name evidence="2" type="ORF">PLEPLA_LOCUS9054</name>
</gene>
<evidence type="ECO:0000256" key="1">
    <source>
        <dbReference type="SAM" id="MobiDB-lite"/>
    </source>
</evidence>
<organism evidence="2 3">
    <name type="scientific">Pleuronectes platessa</name>
    <name type="common">European plaice</name>
    <dbReference type="NCBI Taxonomy" id="8262"/>
    <lineage>
        <taxon>Eukaryota</taxon>
        <taxon>Metazoa</taxon>
        <taxon>Chordata</taxon>
        <taxon>Craniata</taxon>
        <taxon>Vertebrata</taxon>
        <taxon>Euteleostomi</taxon>
        <taxon>Actinopterygii</taxon>
        <taxon>Neopterygii</taxon>
        <taxon>Teleostei</taxon>
        <taxon>Neoteleostei</taxon>
        <taxon>Acanthomorphata</taxon>
        <taxon>Carangaria</taxon>
        <taxon>Pleuronectiformes</taxon>
        <taxon>Pleuronectoidei</taxon>
        <taxon>Pleuronectidae</taxon>
        <taxon>Pleuronectes</taxon>
    </lineage>
</organism>
<dbReference type="EMBL" id="CADEAL010000508">
    <property type="protein sequence ID" value="CAB1421172.1"/>
    <property type="molecule type" value="Genomic_DNA"/>
</dbReference>
<keyword evidence="3" id="KW-1185">Reference proteome</keyword>
<sequence>MSQAKRGEEREERRGEGGEEQQTERGGPVMSGSWAGAGAAGAERLFGLEARQDEAARRRPVPPSPARPSAPGSQRGRRREAPCRQRASHPLELDGTSPSTWRRPEPAAQPGETLQARWERIRCWTRGKQPELMAPEKT</sequence>